<feature type="signal peptide" evidence="1">
    <location>
        <begin position="1"/>
        <end position="24"/>
    </location>
</feature>
<sequence>MCPSKLLVSFTFVFIVALAHFATAKPSVSSDVVLDEEPVETVDNQKIPEPIVGGLYGAPMDVNEIFFGNLGKCAKRGEFCDENRKCCRRLKCTAFYRSPSICWR</sequence>
<gene>
    <name evidence="2" type="ORF">BEMITA_LOCUS9616</name>
</gene>
<evidence type="ECO:0000313" key="2">
    <source>
        <dbReference type="EMBL" id="CAH0390946.1"/>
    </source>
</evidence>
<keyword evidence="1" id="KW-0732">Signal</keyword>
<evidence type="ECO:0000256" key="1">
    <source>
        <dbReference type="SAM" id="SignalP"/>
    </source>
</evidence>
<dbReference type="Proteomes" id="UP001152759">
    <property type="component" value="Chromosome 5"/>
</dbReference>
<proteinExistence type="predicted"/>
<protein>
    <submittedName>
        <fullName evidence="2">Uncharacterized protein</fullName>
    </submittedName>
</protein>
<keyword evidence="3" id="KW-1185">Reference proteome</keyword>
<reference evidence="2" key="1">
    <citation type="submission" date="2021-12" db="EMBL/GenBank/DDBJ databases">
        <authorList>
            <person name="King R."/>
        </authorList>
    </citation>
    <scope>NUCLEOTIDE SEQUENCE</scope>
</reference>
<evidence type="ECO:0000313" key="3">
    <source>
        <dbReference type="Proteomes" id="UP001152759"/>
    </source>
</evidence>
<accession>A0A9P0ABR4</accession>
<dbReference type="KEGG" id="btab:109031939"/>
<feature type="chain" id="PRO_5040145834" evidence="1">
    <location>
        <begin position="25"/>
        <end position="104"/>
    </location>
</feature>
<organism evidence="2 3">
    <name type="scientific">Bemisia tabaci</name>
    <name type="common">Sweetpotato whitefly</name>
    <name type="synonym">Aleurodes tabaci</name>
    <dbReference type="NCBI Taxonomy" id="7038"/>
    <lineage>
        <taxon>Eukaryota</taxon>
        <taxon>Metazoa</taxon>
        <taxon>Ecdysozoa</taxon>
        <taxon>Arthropoda</taxon>
        <taxon>Hexapoda</taxon>
        <taxon>Insecta</taxon>
        <taxon>Pterygota</taxon>
        <taxon>Neoptera</taxon>
        <taxon>Paraneoptera</taxon>
        <taxon>Hemiptera</taxon>
        <taxon>Sternorrhyncha</taxon>
        <taxon>Aleyrodoidea</taxon>
        <taxon>Aleyrodidae</taxon>
        <taxon>Aleyrodinae</taxon>
        <taxon>Bemisia</taxon>
    </lineage>
</organism>
<dbReference type="EMBL" id="OU963866">
    <property type="protein sequence ID" value="CAH0390946.1"/>
    <property type="molecule type" value="Genomic_DNA"/>
</dbReference>
<name>A0A9P0ABR4_BEMTA</name>
<dbReference type="AlphaFoldDB" id="A0A9P0ABR4"/>